<dbReference type="OrthoDB" id="3176171at2759"/>
<dbReference type="AlphaFoldDB" id="A0A8J4YG25"/>
<evidence type="ECO:0000313" key="13">
    <source>
        <dbReference type="Proteomes" id="UP000770661"/>
    </source>
</evidence>
<dbReference type="Pfam" id="PF16183">
    <property type="entry name" value="Kinesin_assoc"/>
    <property type="match status" value="1"/>
</dbReference>
<feature type="domain" description="Kinesin-associated" evidence="11">
    <location>
        <begin position="181"/>
        <end position="272"/>
    </location>
</feature>
<evidence type="ECO:0000313" key="12">
    <source>
        <dbReference type="EMBL" id="KAG0722229.1"/>
    </source>
</evidence>
<dbReference type="InterPro" id="IPR022140">
    <property type="entry name" value="Kinesin-like_KIF1-typ"/>
</dbReference>
<sequence length="633" mass="71845">MVVVVVVVMVVVVVVVVVMVVVMVVVVVVVVFQEEEEVVVVVVMVVVFQEEEEEVVVVVVVVVVGVVVMVVVVVVFQEEEEVVVVVVVGVVVVVVVVFQEVVVVVVVVVVFQEEEVVVVVVVVVRKKSHFLDVRFSCREQDCLSASMRVHGSAVFSLYLPSSSGSHFIPFPRLSITGEEITKVMNSKNDKETPQITSPVSTVAENAVDQLHANEKLIAELNETWEDKLKRTESIRLQRVRGGILRCWGGLVQNQDGVVLFTPPPGPCYVNGREVLEPMVLKTGSRVILGKNHVFRFNHPEQFRERREAKSPAEAPGIGEPADWQFAQVELLENQGIDLKEEMQKRLVALEEQYLKEKEAVLKEFEKERKGWGWQAQLMLCVGVSVNPLFDAECNWSVRDYALASWSFRKWKYHQFTSLRDDLWGNAIFLKEANAISVELKKKVQFQFTLLTDTLYSPLPPDFLPLMDEEDEEEDEDERPIPRTIVAVEVQDTKNGATHHWTLEKLRHRLELMRQIYNSDTSPCSPLTPSPPLADHPREEELHTCIPACNQAKLSLSQLLPTRLLNSRIQRLELMREMYHNEAELSPTSPDYNIESLTGGDPFYDRFPWFRLLGRSVIGIMAPKRPGTFLIFFM</sequence>
<dbReference type="PANTHER" id="PTHR47117">
    <property type="entry name" value="STAR-RELATED LIPID TRANSFER PROTEIN 9"/>
    <property type="match status" value="1"/>
</dbReference>
<evidence type="ECO:0000259" key="11">
    <source>
        <dbReference type="Pfam" id="PF16183"/>
    </source>
</evidence>
<evidence type="ECO:0000256" key="8">
    <source>
        <dbReference type="SAM" id="Coils"/>
    </source>
</evidence>
<keyword evidence="9" id="KW-0812">Transmembrane</keyword>
<evidence type="ECO:0000256" key="7">
    <source>
        <dbReference type="ARBA" id="ARBA00023212"/>
    </source>
</evidence>
<accession>A0A8J4YG25</accession>
<evidence type="ECO:0000256" key="2">
    <source>
        <dbReference type="ARBA" id="ARBA00022490"/>
    </source>
</evidence>
<dbReference type="Proteomes" id="UP000770661">
    <property type="component" value="Unassembled WGS sequence"/>
</dbReference>
<dbReference type="EMBL" id="JACEEZ010009855">
    <property type="protein sequence ID" value="KAG0722229.1"/>
    <property type="molecule type" value="Genomic_DNA"/>
</dbReference>
<keyword evidence="9" id="KW-0472">Membrane</keyword>
<evidence type="ECO:0000256" key="5">
    <source>
        <dbReference type="ARBA" id="ARBA00022840"/>
    </source>
</evidence>
<keyword evidence="5" id="KW-0067">ATP-binding</keyword>
<keyword evidence="6" id="KW-0505">Motor protein</keyword>
<dbReference type="Gene3D" id="6.10.250.2520">
    <property type="match status" value="1"/>
</dbReference>
<keyword evidence="9" id="KW-1133">Transmembrane helix</keyword>
<keyword evidence="13" id="KW-1185">Reference proteome</keyword>
<protein>
    <submittedName>
        <fullName evidence="12">Kinesin-like protein unc-104</fullName>
    </submittedName>
</protein>
<feature type="transmembrane region" description="Helical" evidence="9">
    <location>
        <begin position="83"/>
        <end position="111"/>
    </location>
</feature>
<evidence type="ECO:0000256" key="3">
    <source>
        <dbReference type="ARBA" id="ARBA00022701"/>
    </source>
</evidence>
<dbReference type="PANTHER" id="PTHR47117:SF10">
    <property type="entry name" value="KINESIN-LIKE PROTEIN KIF1B"/>
    <property type="match status" value="1"/>
</dbReference>
<dbReference type="InterPro" id="IPR032405">
    <property type="entry name" value="Kinesin_assoc"/>
</dbReference>
<organism evidence="12 13">
    <name type="scientific">Chionoecetes opilio</name>
    <name type="common">Atlantic snow crab</name>
    <name type="synonym">Cancer opilio</name>
    <dbReference type="NCBI Taxonomy" id="41210"/>
    <lineage>
        <taxon>Eukaryota</taxon>
        <taxon>Metazoa</taxon>
        <taxon>Ecdysozoa</taxon>
        <taxon>Arthropoda</taxon>
        <taxon>Crustacea</taxon>
        <taxon>Multicrustacea</taxon>
        <taxon>Malacostraca</taxon>
        <taxon>Eumalacostraca</taxon>
        <taxon>Eucarida</taxon>
        <taxon>Decapoda</taxon>
        <taxon>Pleocyemata</taxon>
        <taxon>Brachyura</taxon>
        <taxon>Eubrachyura</taxon>
        <taxon>Majoidea</taxon>
        <taxon>Majidae</taxon>
        <taxon>Chionoecetes</taxon>
    </lineage>
</organism>
<feature type="transmembrane region" description="Helical" evidence="9">
    <location>
        <begin position="55"/>
        <end position="76"/>
    </location>
</feature>
<dbReference type="Pfam" id="PF12423">
    <property type="entry name" value="KIF1B"/>
    <property type="match status" value="1"/>
</dbReference>
<dbReference type="InterPro" id="IPR008984">
    <property type="entry name" value="SMAD_FHA_dom_sf"/>
</dbReference>
<evidence type="ECO:0000256" key="6">
    <source>
        <dbReference type="ARBA" id="ARBA00023175"/>
    </source>
</evidence>
<feature type="domain" description="Kinesin-like KIF1-type" evidence="10">
    <location>
        <begin position="569"/>
        <end position="614"/>
    </location>
</feature>
<evidence type="ECO:0000256" key="1">
    <source>
        <dbReference type="ARBA" id="ARBA00004245"/>
    </source>
</evidence>
<feature type="transmembrane region" description="Helical" evidence="9">
    <location>
        <begin position="7"/>
        <end position="32"/>
    </location>
</feature>
<keyword evidence="3" id="KW-0493">Microtubule</keyword>
<feature type="coiled-coil region" evidence="8">
    <location>
        <begin position="339"/>
        <end position="367"/>
    </location>
</feature>
<comment type="caution">
    <text evidence="12">The sequence shown here is derived from an EMBL/GenBank/DDBJ whole genome shotgun (WGS) entry which is preliminary data.</text>
</comment>
<keyword evidence="8" id="KW-0175">Coiled coil</keyword>
<evidence type="ECO:0000259" key="10">
    <source>
        <dbReference type="Pfam" id="PF12423"/>
    </source>
</evidence>
<evidence type="ECO:0000256" key="9">
    <source>
        <dbReference type="SAM" id="Phobius"/>
    </source>
</evidence>
<dbReference type="GO" id="GO:0005524">
    <property type="term" value="F:ATP binding"/>
    <property type="evidence" value="ECO:0007669"/>
    <property type="project" value="UniProtKB-KW"/>
</dbReference>
<name>A0A8J4YG25_CHIOP</name>
<dbReference type="GO" id="GO:0005874">
    <property type="term" value="C:microtubule"/>
    <property type="evidence" value="ECO:0007669"/>
    <property type="project" value="UniProtKB-KW"/>
</dbReference>
<proteinExistence type="predicted"/>
<evidence type="ECO:0000256" key="4">
    <source>
        <dbReference type="ARBA" id="ARBA00022741"/>
    </source>
</evidence>
<keyword evidence="2" id="KW-0963">Cytoplasm</keyword>
<reference evidence="12" key="1">
    <citation type="submission" date="2020-07" db="EMBL/GenBank/DDBJ databases">
        <title>The High-quality genome of the commercially important snow crab, Chionoecetes opilio.</title>
        <authorList>
            <person name="Jeong J.-H."/>
            <person name="Ryu S."/>
        </authorList>
    </citation>
    <scope>NUCLEOTIDE SEQUENCE</scope>
    <source>
        <strain evidence="12">MADBK_172401_WGS</strain>
        <tissue evidence="12">Digestive gland</tissue>
    </source>
</reference>
<gene>
    <name evidence="12" type="primary">unc-104_1</name>
    <name evidence="12" type="ORF">GWK47_044891</name>
</gene>
<keyword evidence="4" id="KW-0547">Nucleotide-binding</keyword>
<comment type="subcellular location">
    <subcellularLocation>
        <location evidence="1">Cytoplasm</location>
        <location evidence="1">Cytoskeleton</location>
    </subcellularLocation>
</comment>
<dbReference type="SUPFAM" id="SSF49879">
    <property type="entry name" value="SMAD/FHA domain"/>
    <property type="match status" value="1"/>
</dbReference>
<keyword evidence="7" id="KW-0206">Cytoskeleton</keyword>